<evidence type="ECO:0000256" key="2">
    <source>
        <dbReference type="ARBA" id="ARBA00022574"/>
    </source>
</evidence>
<dbReference type="CDD" id="cd00200">
    <property type="entry name" value="WD40"/>
    <property type="match status" value="1"/>
</dbReference>
<keyword evidence="2 5" id="KW-0853">WD repeat</keyword>
<dbReference type="InterPro" id="IPR001632">
    <property type="entry name" value="WD40_G-protein_beta-like"/>
</dbReference>
<keyword evidence="3" id="KW-0677">Repeat</keyword>
<evidence type="ECO:0000256" key="5">
    <source>
        <dbReference type="PROSITE-ProRule" id="PRU00221"/>
    </source>
</evidence>
<name>A0A6B2L345_9EUKA</name>
<organism evidence="7">
    <name type="scientific">Arcella intermedia</name>
    <dbReference type="NCBI Taxonomy" id="1963864"/>
    <lineage>
        <taxon>Eukaryota</taxon>
        <taxon>Amoebozoa</taxon>
        <taxon>Tubulinea</taxon>
        <taxon>Elardia</taxon>
        <taxon>Arcellinida</taxon>
        <taxon>Sphaerothecina</taxon>
        <taxon>Arcellidae</taxon>
        <taxon>Arcella</taxon>
    </lineage>
</organism>
<evidence type="ECO:0000256" key="3">
    <source>
        <dbReference type="ARBA" id="ARBA00022737"/>
    </source>
</evidence>
<dbReference type="InterPro" id="IPR020472">
    <property type="entry name" value="WD40_PAC1"/>
</dbReference>
<protein>
    <recommendedName>
        <fullName evidence="6">NLE domain-containing protein</fullName>
    </recommendedName>
</protein>
<comment type="subcellular location">
    <subcellularLocation>
        <location evidence="1">Nucleus</location>
        <location evidence="1">Nucleolus</location>
    </subcellularLocation>
</comment>
<feature type="repeat" description="WD" evidence="5">
    <location>
        <begin position="161"/>
        <end position="207"/>
    </location>
</feature>
<dbReference type="AlphaFoldDB" id="A0A6B2L345"/>
<dbReference type="SUPFAM" id="SSF50998">
    <property type="entry name" value="Quinoprotein alcohol dehydrogenase-like"/>
    <property type="match status" value="1"/>
</dbReference>
<dbReference type="PANTHER" id="PTHR19848">
    <property type="entry name" value="WD40 REPEAT PROTEIN"/>
    <property type="match status" value="1"/>
</dbReference>
<dbReference type="GO" id="GO:0000027">
    <property type="term" value="P:ribosomal large subunit assembly"/>
    <property type="evidence" value="ECO:0007669"/>
    <property type="project" value="TreeGrafter"/>
</dbReference>
<accession>A0A6B2L345</accession>
<dbReference type="InterPro" id="IPR001680">
    <property type="entry name" value="WD40_rpt"/>
</dbReference>
<dbReference type="PRINTS" id="PR00319">
    <property type="entry name" value="GPROTEINB"/>
</dbReference>
<feature type="repeat" description="WD" evidence="5">
    <location>
        <begin position="369"/>
        <end position="410"/>
    </location>
</feature>
<dbReference type="InterPro" id="IPR015943">
    <property type="entry name" value="WD40/YVTN_repeat-like_dom_sf"/>
</dbReference>
<dbReference type="PROSITE" id="PS50082">
    <property type="entry name" value="WD_REPEATS_2"/>
    <property type="match status" value="7"/>
</dbReference>
<dbReference type="InterPro" id="IPR011047">
    <property type="entry name" value="Quinoprotein_ADH-like_sf"/>
</dbReference>
<dbReference type="PANTHER" id="PTHR19848:SF0">
    <property type="entry name" value="NOTCHLESS PROTEIN HOMOLOG 1"/>
    <property type="match status" value="1"/>
</dbReference>
<dbReference type="Gene3D" id="2.130.10.10">
    <property type="entry name" value="YVTN repeat-like/Quinoprotein amine dehydrogenase"/>
    <property type="match status" value="1"/>
</dbReference>
<feature type="repeat" description="WD" evidence="5">
    <location>
        <begin position="120"/>
        <end position="152"/>
    </location>
</feature>
<dbReference type="InterPro" id="IPR012972">
    <property type="entry name" value="NLE"/>
</dbReference>
<feature type="domain" description="NLE" evidence="6">
    <location>
        <begin position="2"/>
        <end position="46"/>
    </location>
</feature>
<feature type="repeat" description="WD" evidence="5">
    <location>
        <begin position="328"/>
        <end position="360"/>
    </location>
</feature>
<reference evidence="7" key="1">
    <citation type="journal article" date="2020" name="J. Eukaryot. Microbiol.">
        <title>De novo Sequencing, Assembly and Annotation of the Transcriptome for the Free-Living Testate Amoeba Arcella intermedia.</title>
        <authorList>
            <person name="Ribeiro G.M."/>
            <person name="Porfirio-Sousa A.L."/>
            <person name="Maurer-Alcala X.X."/>
            <person name="Katz L.A."/>
            <person name="Lahr D.J.G."/>
        </authorList>
    </citation>
    <scope>NUCLEOTIDE SEQUENCE</scope>
</reference>
<evidence type="ECO:0000256" key="4">
    <source>
        <dbReference type="ARBA" id="ARBA00023242"/>
    </source>
</evidence>
<dbReference type="EMBL" id="GIBP01002484">
    <property type="protein sequence ID" value="NDV31453.1"/>
    <property type="molecule type" value="Transcribed_RNA"/>
</dbReference>
<dbReference type="InterPro" id="IPR019775">
    <property type="entry name" value="WD40_repeat_CS"/>
</dbReference>
<keyword evidence="4" id="KW-0539">Nucleus</keyword>
<feature type="repeat" description="WD" evidence="5">
    <location>
        <begin position="78"/>
        <end position="119"/>
    </location>
</feature>
<evidence type="ECO:0000259" key="6">
    <source>
        <dbReference type="Pfam" id="PF08154"/>
    </source>
</evidence>
<dbReference type="PROSITE" id="PS00678">
    <property type="entry name" value="WD_REPEATS_1"/>
    <property type="match status" value="2"/>
</dbReference>
<evidence type="ECO:0000313" key="7">
    <source>
        <dbReference type="EMBL" id="NDV31453.1"/>
    </source>
</evidence>
<evidence type="ECO:0000256" key="1">
    <source>
        <dbReference type="ARBA" id="ARBA00004604"/>
    </source>
</evidence>
<dbReference type="PROSITE" id="PS50294">
    <property type="entry name" value="WD_REPEATS_REGION"/>
    <property type="match status" value="7"/>
</dbReference>
<dbReference type="PRINTS" id="PR00320">
    <property type="entry name" value="GPROTEINBRPT"/>
</dbReference>
<dbReference type="SMART" id="SM00320">
    <property type="entry name" value="WD40"/>
    <property type="match status" value="8"/>
</dbReference>
<proteinExistence type="predicted"/>
<dbReference type="Pfam" id="PF00400">
    <property type="entry name" value="WD40"/>
    <property type="match status" value="8"/>
</dbReference>
<sequence length="444" mass="49474">MSLPRGITTDQLHKLLNQHILKNEETMPYSFFVNDKEIVSSLASTLDNTTSTEDITKIVYQPLALFRVHMVTRCSSSLQGHTEAVLSVAFSPDGTQLATGSGDTTVRLWDILTGTPYAECKGHKNWVLFVSWSPDGKYVASGSMDKTIKIWDKSGKLISTFYGHSQPVTSIAWEPLHRNPQSNRLVSGSKDTLAKVWNVTRGQCDLSLGSHTKSITTVKWGGEGFIYTASQDTTIKVWSDTDGKLVRVLKGHGHWVNTLALNTDYVLRTGAYDHTGIEETDPKKAQEKALDRYKKVKGNRGELLVSGSDDFTCYLWEPSKDKQPIIRMTGHAKLINLVSFSPDGRFIVSASFDKNIKLWNSAGKFLTTFRGHVGEVYQVCWSSDSRMFVSGSKDSTMKVWDSKKLKMLMDLPGHADEVYSVDWSPDGKSVASGSKDRLVKIWSN</sequence>
<feature type="repeat" description="WD" evidence="5">
    <location>
        <begin position="208"/>
        <end position="248"/>
    </location>
</feature>
<dbReference type="GO" id="GO:0005730">
    <property type="term" value="C:nucleolus"/>
    <property type="evidence" value="ECO:0007669"/>
    <property type="project" value="UniProtKB-SubCell"/>
</dbReference>
<dbReference type="Pfam" id="PF08154">
    <property type="entry name" value="NLE"/>
    <property type="match status" value="1"/>
</dbReference>
<feature type="repeat" description="WD" evidence="5">
    <location>
        <begin position="411"/>
        <end position="444"/>
    </location>
</feature>